<protein>
    <submittedName>
        <fullName evidence="2">Uncharacterized protein</fullName>
    </submittedName>
</protein>
<reference evidence="2" key="1">
    <citation type="submission" date="2014-12" db="EMBL/GenBank/DDBJ databases">
        <title>Insight into the proteome of Arion vulgaris.</title>
        <authorList>
            <person name="Aradska J."/>
            <person name="Bulat T."/>
            <person name="Smidak R."/>
            <person name="Sarate P."/>
            <person name="Gangsoo J."/>
            <person name="Sialana F."/>
            <person name="Bilban M."/>
            <person name="Lubec G."/>
        </authorList>
    </citation>
    <scope>NUCLEOTIDE SEQUENCE</scope>
    <source>
        <tissue evidence="2">Skin</tissue>
    </source>
</reference>
<dbReference type="EMBL" id="HACG01012743">
    <property type="protein sequence ID" value="CEK59608.1"/>
    <property type="molecule type" value="Transcribed_RNA"/>
</dbReference>
<name>A0A0B6YTN7_9EUPU</name>
<dbReference type="AlphaFoldDB" id="A0A0B6YTN7"/>
<feature type="non-terminal residue" evidence="2">
    <location>
        <position position="1"/>
    </location>
</feature>
<gene>
    <name evidence="2" type="primary">ORF36885</name>
</gene>
<feature type="compositionally biased region" description="Polar residues" evidence="1">
    <location>
        <begin position="52"/>
        <end position="64"/>
    </location>
</feature>
<accession>A0A0B6YTN7</accession>
<feature type="compositionally biased region" description="Low complexity" evidence="1">
    <location>
        <begin position="32"/>
        <end position="51"/>
    </location>
</feature>
<feature type="region of interest" description="Disordered" evidence="1">
    <location>
        <begin position="32"/>
        <end position="65"/>
    </location>
</feature>
<feature type="non-terminal residue" evidence="2">
    <location>
        <position position="203"/>
    </location>
</feature>
<sequence length="203" mass="22908">RNLTSTHITEISFAHTAVSQDSRIPYQDGVVVNTDLDNDNDSSAASESVDSQQNQTPVITNPPSSYRKRRVVERTRKRGCPKGLVFNKDGKTLDSQTSSTLDRPITVFTSLKSGPATLSVEAEDKYLAMIREIQHRDETFFQEANSKRRTSLQLESRISVLMEVCHHHLMKAAKSMRPSVSAAERARYMKIYEHFVASRKSGY</sequence>
<evidence type="ECO:0000256" key="1">
    <source>
        <dbReference type="SAM" id="MobiDB-lite"/>
    </source>
</evidence>
<proteinExistence type="predicted"/>
<organism evidence="2">
    <name type="scientific">Arion vulgaris</name>
    <dbReference type="NCBI Taxonomy" id="1028688"/>
    <lineage>
        <taxon>Eukaryota</taxon>
        <taxon>Metazoa</taxon>
        <taxon>Spiralia</taxon>
        <taxon>Lophotrochozoa</taxon>
        <taxon>Mollusca</taxon>
        <taxon>Gastropoda</taxon>
        <taxon>Heterobranchia</taxon>
        <taxon>Euthyneura</taxon>
        <taxon>Panpulmonata</taxon>
        <taxon>Eupulmonata</taxon>
        <taxon>Stylommatophora</taxon>
        <taxon>Helicina</taxon>
        <taxon>Arionoidea</taxon>
        <taxon>Arionidae</taxon>
        <taxon>Arion</taxon>
    </lineage>
</organism>
<evidence type="ECO:0000313" key="2">
    <source>
        <dbReference type="EMBL" id="CEK59608.1"/>
    </source>
</evidence>